<feature type="domain" description="C2H2-type" evidence="14">
    <location>
        <begin position="686"/>
        <end position="713"/>
    </location>
</feature>
<dbReference type="FunFam" id="3.30.160.60:FF:001840">
    <property type="entry name" value="Paternally-expressed gene 3 protein"/>
    <property type="match status" value="1"/>
</dbReference>
<dbReference type="PROSITE" id="PS50157">
    <property type="entry name" value="ZINC_FINGER_C2H2_2"/>
    <property type="match status" value="11"/>
</dbReference>
<keyword evidence="4" id="KW-0677">Repeat</keyword>
<feature type="binding site" evidence="12">
    <location>
        <position position="11"/>
    </location>
    <ligand>
        <name>Zn(2+)</name>
        <dbReference type="ChEBI" id="CHEBI:29105"/>
    </ligand>
</feature>
<keyword evidence="7" id="KW-0805">Transcription regulation</keyword>
<evidence type="ECO:0000256" key="4">
    <source>
        <dbReference type="ARBA" id="ARBA00022737"/>
    </source>
</evidence>
<dbReference type="FunFam" id="3.30.160.60:FF:002880">
    <property type="entry name" value="Zinc finger imprinted 3"/>
    <property type="match status" value="1"/>
</dbReference>
<feature type="domain" description="C2H2-type" evidence="14">
    <location>
        <begin position="372"/>
        <end position="395"/>
    </location>
</feature>
<proteinExistence type="inferred from homology"/>
<evidence type="ECO:0000256" key="2">
    <source>
        <dbReference type="ARBA" id="ARBA00006991"/>
    </source>
</evidence>
<comment type="similarity">
    <text evidence="2">Belongs to the krueppel C2H2-type zinc-finger protein family.</text>
</comment>
<dbReference type="GO" id="GO:0003682">
    <property type="term" value="F:chromatin binding"/>
    <property type="evidence" value="ECO:0007669"/>
    <property type="project" value="UniProtKB-ARBA"/>
</dbReference>
<feature type="domain" description="C2H2-type" evidence="14">
    <location>
        <begin position="602"/>
        <end position="629"/>
    </location>
</feature>
<dbReference type="InterPro" id="IPR013087">
    <property type="entry name" value="Znf_C2H2_type"/>
</dbReference>
<evidence type="ECO:0000256" key="12">
    <source>
        <dbReference type="PROSITE-ProRule" id="PRU01263"/>
    </source>
</evidence>
<keyword evidence="10" id="KW-0539">Nucleus</keyword>
<keyword evidence="8" id="KW-0238">DNA-binding</keyword>
<dbReference type="GO" id="GO:0000978">
    <property type="term" value="F:RNA polymerase II cis-regulatory region sequence-specific DNA binding"/>
    <property type="evidence" value="ECO:0007669"/>
    <property type="project" value="TreeGrafter"/>
</dbReference>
<dbReference type="FunFam" id="3.30.160.60:FF:000512">
    <property type="entry name" value="zinc finger protein 197 isoform X1"/>
    <property type="match status" value="1"/>
</dbReference>
<feature type="domain" description="C2H2-type" evidence="14">
    <location>
        <begin position="460"/>
        <end position="487"/>
    </location>
</feature>
<keyword evidence="5 11" id="KW-0863">Zinc-finger</keyword>
<comment type="subcellular location">
    <subcellularLocation>
        <location evidence="1">Nucleus</location>
    </subcellularLocation>
</comment>
<evidence type="ECO:0000313" key="17">
    <source>
        <dbReference type="Proteomes" id="UP000410492"/>
    </source>
</evidence>
<feature type="binding site" evidence="12">
    <location>
        <position position="59"/>
    </location>
    <ligand>
        <name>Zn(2+)</name>
        <dbReference type="ChEBI" id="CHEBI:29105"/>
    </ligand>
</feature>
<dbReference type="FunFam" id="3.30.160.60:FF:000446">
    <property type="entry name" value="Zinc finger protein"/>
    <property type="match status" value="1"/>
</dbReference>
<dbReference type="GO" id="GO:0040029">
    <property type="term" value="P:epigenetic regulation of gene expression"/>
    <property type="evidence" value="ECO:0007669"/>
    <property type="project" value="UniProtKB-ARBA"/>
</dbReference>
<keyword evidence="9" id="KW-0804">Transcription</keyword>
<dbReference type="PROSITE" id="PS00028">
    <property type="entry name" value="ZINC_FINGER_C2H2_1"/>
    <property type="match status" value="11"/>
</dbReference>
<evidence type="ECO:0000259" key="14">
    <source>
        <dbReference type="PROSITE" id="PS50157"/>
    </source>
</evidence>
<dbReference type="FunFam" id="3.30.160.60:FF:001136">
    <property type="entry name" value="Zinc finger protein 408"/>
    <property type="match status" value="1"/>
</dbReference>
<feature type="domain" description="C2H2-type" evidence="14">
    <location>
        <begin position="630"/>
        <end position="657"/>
    </location>
</feature>
<dbReference type="InterPro" id="IPR012934">
    <property type="entry name" value="Znf_AD"/>
</dbReference>
<feature type="domain" description="C2H2-type" evidence="14">
    <location>
        <begin position="516"/>
        <end position="543"/>
    </location>
</feature>
<accession>A0A653CBU3</accession>
<dbReference type="Pfam" id="PF13912">
    <property type="entry name" value="zf-C2H2_6"/>
    <property type="match status" value="1"/>
</dbReference>
<dbReference type="FunFam" id="3.30.160.60:FF:000100">
    <property type="entry name" value="Zinc finger 45-like"/>
    <property type="match status" value="1"/>
</dbReference>
<dbReference type="PANTHER" id="PTHR24393">
    <property type="entry name" value="ZINC FINGER PROTEIN"/>
    <property type="match status" value="1"/>
</dbReference>
<dbReference type="GO" id="GO:0000785">
    <property type="term" value="C:chromatin"/>
    <property type="evidence" value="ECO:0007669"/>
    <property type="project" value="UniProtKB-ARBA"/>
</dbReference>
<dbReference type="SUPFAM" id="SSF57667">
    <property type="entry name" value="beta-beta-alpha zinc fingers"/>
    <property type="match status" value="6"/>
</dbReference>
<dbReference type="FunFam" id="3.30.160.60:FF:001450">
    <property type="entry name" value="zinc finger protein 774"/>
    <property type="match status" value="1"/>
</dbReference>
<dbReference type="Gene3D" id="3.30.160.60">
    <property type="entry name" value="Classic Zinc Finger"/>
    <property type="match status" value="10"/>
</dbReference>
<dbReference type="GO" id="GO:0008270">
    <property type="term" value="F:zinc ion binding"/>
    <property type="evidence" value="ECO:0007669"/>
    <property type="project" value="UniProtKB-UniRule"/>
</dbReference>
<dbReference type="FunFam" id="3.30.160.60:FF:000690">
    <property type="entry name" value="Zinc finger protein 354C"/>
    <property type="match status" value="1"/>
</dbReference>
<reference evidence="16 17" key="1">
    <citation type="submission" date="2019-01" db="EMBL/GenBank/DDBJ databases">
        <authorList>
            <person name="Sayadi A."/>
        </authorList>
    </citation>
    <scope>NUCLEOTIDE SEQUENCE [LARGE SCALE GENOMIC DNA]</scope>
</reference>
<evidence type="ECO:0000256" key="6">
    <source>
        <dbReference type="ARBA" id="ARBA00022833"/>
    </source>
</evidence>
<evidence type="ECO:0000256" key="3">
    <source>
        <dbReference type="ARBA" id="ARBA00022723"/>
    </source>
</evidence>
<evidence type="ECO:0000256" key="1">
    <source>
        <dbReference type="ARBA" id="ARBA00004123"/>
    </source>
</evidence>
<dbReference type="Pfam" id="PF07776">
    <property type="entry name" value="zf-AD"/>
    <property type="match status" value="1"/>
</dbReference>
<evidence type="ECO:0000256" key="10">
    <source>
        <dbReference type="ARBA" id="ARBA00023242"/>
    </source>
</evidence>
<feature type="domain" description="C2H2-type" evidence="14">
    <location>
        <begin position="544"/>
        <end position="571"/>
    </location>
</feature>
<feature type="binding site" evidence="12">
    <location>
        <position position="62"/>
    </location>
    <ligand>
        <name>Zn(2+)</name>
        <dbReference type="ChEBI" id="CHEBI:29105"/>
    </ligand>
</feature>
<dbReference type="AlphaFoldDB" id="A0A653CBU3"/>
<dbReference type="SMART" id="SM00868">
    <property type="entry name" value="zf-AD"/>
    <property type="match status" value="1"/>
</dbReference>
<dbReference type="Pfam" id="PF00096">
    <property type="entry name" value="zf-C2H2"/>
    <property type="match status" value="7"/>
</dbReference>
<sequence length="738" mass="84991">MMDNSKYDELCRLCATKTTMVLSINIFENEGAIRQISKKIDTCLPIKVHELDYLPKMICENCLYKLELFCDFRERTARTERLLLELYKEIATSRSHTQQPCLVPVDSHELVLVQSHHPLLNDHNLRDVSEIDLSSLEHREGIIVDHEIILTHQNVANVHINSAALENIDLSNHDLNQDHSNQSLQAQAVVVADSATDDARYAENLSLMQQQLLTDQFRLHQELQLSISNEQQTGIHVEHITKPEPLQDTVRFGLEKIDSQNLCQNHFEHPELSDNIQSNPKLNEMIPKQLEDHSEDRYQKADSFKHEDSNSGHSLKIDQNQISDADRMIYGLHVENDNSVSDAQKQWYYCNLCCKSYEQRCQFEDHYEKHFYKCELCMALFTSLDVLNTHRKEAHGSCNIELKESPKKPIELLESDSGMKSENSDADCETEQPNENEADINSNNDNKNSDADKRRKCNPKVCKECGKSYKTNYKLAEHMRKHTGEKPYKCKSCEKAFRSKIGLAQHEAKHTGQYDFSCPTCGKGFQCRSYLMVHQRVHSTEKPFPCTTCGQNFKTKQSLLDHTNRHLGVKPYMCDICGRGFITKGLCRAHQKIHSGLDNRKYSCKICNKMFVSKSYLQTHLRIHTGEKPFMCEVCGKGFLTRVDLKIHSTMHTGEKSYVCEMCGKAFARRDALRCHRRSHTGERPYSCEVCGQTFTQFTPMAIHKRLHTGERPYACETCGKTFVSRSTMMSHAKKHVR</sequence>
<evidence type="ECO:0000256" key="5">
    <source>
        <dbReference type="ARBA" id="ARBA00022771"/>
    </source>
</evidence>
<evidence type="ECO:0000256" key="8">
    <source>
        <dbReference type="ARBA" id="ARBA00023125"/>
    </source>
</evidence>
<feature type="compositionally biased region" description="Basic and acidic residues" evidence="13">
    <location>
        <begin position="294"/>
        <end position="310"/>
    </location>
</feature>
<dbReference type="SUPFAM" id="SSF57716">
    <property type="entry name" value="Glucocorticoid receptor-like (DNA-binding domain)"/>
    <property type="match status" value="1"/>
</dbReference>
<protein>
    <recommendedName>
        <fullName evidence="18">Protein krueppel</fullName>
    </recommendedName>
</protein>
<organism evidence="16 17">
    <name type="scientific">Callosobruchus maculatus</name>
    <name type="common">Southern cowpea weevil</name>
    <name type="synonym">Pulse bruchid</name>
    <dbReference type="NCBI Taxonomy" id="64391"/>
    <lineage>
        <taxon>Eukaryota</taxon>
        <taxon>Metazoa</taxon>
        <taxon>Ecdysozoa</taxon>
        <taxon>Arthropoda</taxon>
        <taxon>Hexapoda</taxon>
        <taxon>Insecta</taxon>
        <taxon>Pterygota</taxon>
        <taxon>Neoptera</taxon>
        <taxon>Endopterygota</taxon>
        <taxon>Coleoptera</taxon>
        <taxon>Polyphaga</taxon>
        <taxon>Cucujiformia</taxon>
        <taxon>Chrysomeloidea</taxon>
        <taxon>Chrysomelidae</taxon>
        <taxon>Bruchinae</taxon>
        <taxon>Bruchini</taxon>
        <taxon>Callosobruchus</taxon>
    </lineage>
</organism>
<dbReference type="SMART" id="SM00355">
    <property type="entry name" value="ZnF_C2H2"/>
    <property type="match status" value="12"/>
</dbReference>
<evidence type="ECO:0000259" key="15">
    <source>
        <dbReference type="PROSITE" id="PS51915"/>
    </source>
</evidence>
<feature type="domain" description="C2H2-type" evidence="14">
    <location>
        <begin position="572"/>
        <end position="599"/>
    </location>
</feature>
<dbReference type="OrthoDB" id="1095242at2759"/>
<evidence type="ECO:0008006" key="18">
    <source>
        <dbReference type="Google" id="ProtNLM"/>
    </source>
</evidence>
<feature type="binding site" evidence="12">
    <location>
        <position position="14"/>
    </location>
    <ligand>
        <name>Zn(2+)</name>
        <dbReference type="ChEBI" id="CHEBI:29105"/>
    </ligand>
</feature>
<dbReference type="EMBL" id="CAACVG010007429">
    <property type="protein sequence ID" value="VEN45368.1"/>
    <property type="molecule type" value="Genomic_DNA"/>
</dbReference>
<evidence type="ECO:0000256" key="11">
    <source>
        <dbReference type="PROSITE-ProRule" id="PRU00042"/>
    </source>
</evidence>
<evidence type="ECO:0000313" key="16">
    <source>
        <dbReference type="EMBL" id="VEN45368.1"/>
    </source>
</evidence>
<dbReference type="GO" id="GO:0001228">
    <property type="term" value="F:DNA-binding transcription activator activity, RNA polymerase II-specific"/>
    <property type="evidence" value="ECO:0007669"/>
    <property type="project" value="TreeGrafter"/>
</dbReference>
<feature type="domain" description="ZAD" evidence="15">
    <location>
        <begin position="9"/>
        <end position="86"/>
    </location>
</feature>
<feature type="domain" description="C2H2-type" evidence="14">
    <location>
        <begin position="488"/>
        <end position="515"/>
    </location>
</feature>
<feature type="region of interest" description="Disordered" evidence="13">
    <location>
        <begin position="415"/>
        <end position="455"/>
    </location>
</feature>
<dbReference type="Proteomes" id="UP000410492">
    <property type="component" value="Unassembled WGS sequence"/>
</dbReference>
<dbReference type="GO" id="GO:0005634">
    <property type="term" value="C:nucleus"/>
    <property type="evidence" value="ECO:0007669"/>
    <property type="project" value="UniProtKB-SubCell"/>
</dbReference>
<dbReference type="FunFam" id="3.30.160.60:FF:002284">
    <property type="entry name" value="Zinc finger protein, putative"/>
    <property type="match status" value="1"/>
</dbReference>
<feature type="compositionally biased region" description="Acidic residues" evidence="13">
    <location>
        <begin position="424"/>
        <end position="438"/>
    </location>
</feature>
<feature type="region of interest" description="Disordered" evidence="13">
    <location>
        <begin position="294"/>
        <end position="315"/>
    </location>
</feature>
<keyword evidence="3 12" id="KW-0479">Metal-binding</keyword>
<evidence type="ECO:0000256" key="13">
    <source>
        <dbReference type="SAM" id="MobiDB-lite"/>
    </source>
</evidence>
<evidence type="ECO:0000256" key="9">
    <source>
        <dbReference type="ARBA" id="ARBA00023163"/>
    </source>
</evidence>
<evidence type="ECO:0000256" key="7">
    <source>
        <dbReference type="ARBA" id="ARBA00023015"/>
    </source>
</evidence>
<dbReference type="Gene3D" id="3.40.1800.20">
    <property type="match status" value="1"/>
</dbReference>
<dbReference type="PANTHER" id="PTHR24393:SF15">
    <property type="entry name" value="IP01243P-RELATED"/>
    <property type="match status" value="1"/>
</dbReference>
<dbReference type="InterPro" id="IPR036236">
    <property type="entry name" value="Znf_C2H2_sf"/>
</dbReference>
<dbReference type="PROSITE" id="PS51915">
    <property type="entry name" value="ZAD"/>
    <property type="match status" value="1"/>
</dbReference>
<keyword evidence="17" id="KW-1185">Reference proteome</keyword>
<dbReference type="FunFam" id="3.30.160.60:FF:000870">
    <property type="entry name" value="zinc finger protein 197 isoform X1"/>
    <property type="match status" value="1"/>
</dbReference>
<feature type="domain" description="C2H2-type" evidence="14">
    <location>
        <begin position="658"/>
        <end position="685"/>
    </location>
</feature>
<feature type="domain" description="C2H2-type" evidence="14">
    <location>
        <begin position="714"/>
        <end position="738"/>
    </location>
</feature>
<gene>
    <name evidence="16" type="ORF">CALMAC_LOCUS7843</name>
</gene>
<keyword evidence="6 12" id="KW-0862">Zinc</keyword>
<name>A0A653CBU3_CALMS</name>